<dbReference type="Proteomes" id="UP000002195">
    <property type="component" value="Unassembled WGS sequence"/>
</dbReference>
<organism evidence="1 2">
    <name type="scientific">Dictyostelium discoideum</name>
    <name type="common">Social amoeba</name>
    <dbReference type="NCBI Taxonomy" id="44689"/>
    <lineage>
        <taxon>Eukaryota</taxon>
        <taxon>Amoebozoa</taxon>
        <taxon>Evosea</taxon>
        <taxon>Eumycetozoa</taxon>
        <taxon>Dictyostelia</taxon>
        <taxon>Dictyosteliales</taxon>
        <taxon>Dictyosteliaceae</taxon>
        <taxon>Dictyostelium</taxon>
    </lineage>
</organism>
<comment type="caution">
    <text evidence="1">The sequence shown here is derived from an EMBL/GenBank/DDBJ whole genome shotgun (WGS) entry which is preliminary data.</text>
</comment>
<dbReference type="SMR" id="Q54PC1"/>
<dbReference type="PaxDb" id="44689-DDB0186121"/>
<dbReference type="InterPro" id="IPR052697">
    <property type="entry name" value="FNIP_repeat"/>
</dbReference>
<keyword evidence="2" id="KW-1185">Reference proteome</keyword>
<protein>
    <recommendedName>
        <fullName evidence="3">FNIP repeat-containing protein</fullName>
    </recommendedName>
</protein>
<evidence type="ECO:0000313" key="2">
    <source>
        <dbReference type="Proteomes" id="UP000002195"/>
    </source>
</evidence>
<dbReference type="PANTHER" id="PTHR32031">
    <property type="entry name" value="FNIP REPEAT-CONTAINING PROTEIN-RELATED-RELATED"/>
    <property type="match status" value="1"/>
</dbReference>
<dbReference type="InterPro" id="IPR008615">
    <property type="entry name" value="FNIP"/>
</dbReference>
<dbReference type="RefSeq" id="XP_638454.1">
    <property type="nucleotide sequence ID" value="XM_633362.1"/>
</dbReference>
<dbReference type="VEuPathDB" id="AmoebaDB:DDB_G0284653"/>
<gene>
    <name evidence="1" type="ORF">DDB_G0284653</name>
</gene>
<dbReference type="AlphaFoldDB" id="Q54PC1"/>
<dbReference type="Pfam" id="PF05725">
    <property type="entry name" value="FNIP"/>
    <property type="match status" value="1"/>
</dbReference>
<dbReference type="EMBL" id="AAFI02000070">
    <property type="protein sequence ID" value="EAL65096.1"/>
    <property type="molecule type" value="Genomic_DNA"/>
</dbReference>
<accession>Q54PC1</accession>
<sequence>MIPEGVEKLELSDKNINIPLSIPSTVKELTLSHGFNHPLVKEIIPCGVEKMSIYSIGECALLEESVPDSVKYAFLGFNSDIVVSSRH</sequence>
<dbReference type="InParanoid" id="Q54PC1"/>
<evidence type="ECO:0000313" key="1">
    <source>
        <dbReference type="EMBL" id="EAL65096.1"/>
    </source>
</evidence>
<name>Q54PC1_DICDI</name>
<dbReference type="GeneID" id="8624705"/>
<reference evidence="1 2" key="1">
    <citation type="journal article" date="2005" name="Nature">
        <title>The genome of the social amoeba Dictyostelium discoideum.</title>
        <authorList>
            <consortium name="The Dictyostelium discoideum Sequencing Consortium"/>
            <person name="Eichinger L."/>
            <person name="Pachebat J.A."/>
            <person name="Glockner G."/>
            <person name="Rajandream M.A."/>
            <person name="Sucgang R."/>
            <person name="Berriman M."/>
            <person name="Song J."/>
            <person name="Olsen R."/>
            <person name="Szafranski K."/>
            <person name="Xu Q."/>
            <person name="Tunggal B."/>
            <person name="Kummerfeld S."/>
            <person name="Madera M."/>
            <person name="Konfortov B.A."/>
            <person name="Rivero F."/>
            <person name="Bankier A.T."/>
            <person name="Lehmann R."/>
            <person name="Hamlin N."/>
            <person name="Davies R."/>
            <person name="Gaudet P."/>
            <person name="Fey P."/>
            <person name="Pilcher K."/>
            <person name="Chen G."/>
            <person name="Saunders D."/>
            <person name="Sodergren E."/>
            <person name="Davis P."/>
            <person name="Kerhornou A."/>
            <person name="Nie X."/>
            <person name="Hall N."/>
            <person name="Anjard C."/>
            <person name="Hemphill L."/>
            <person name="Bason N."/>
            <person name="Farbrother P."/>
            <person name="Desany B."/>
            <person name="Just E."/>
            <person name="Morio T."/>
            <person name="Rost R."/>
            <person name="Churcher C."/>
            <person name="Cooper J."/>
            <person name="Haydock S."/>
            <person name="van Driessche N."/>
            <person name="Cronin A."/>
            <person name="Goodhead I."/>
            <person name="Muzny D."/>
            <person name="Mourier T."/>
            <person name="Pain A."/>
            <person name="Lu M."/>
            <person name="Harper D."/>
            <person name="Lindsay R."/>
            <person name="Hauser H."/>
            <person name="James K."/>
            <person name="Quiles M."/>
            <person name="Madan Babu M."/>
            <person name="Saito T."/>
            <person name="Buchrieser C."/>
            <person name="Wardroper A."/>
            <person name="Felder M."/>
            <person name="Thangavelu M."/>
            <person name="Johnson D."/>
            <person name="Knights A."/>
            <person name="Loulseged H."/>
            <person name="Mungall K."/>
            <person name="Oliver K."/>
            <person name="Price C."/>
            <person name="Quail M.A."/>
            <person name="Urushihara H."/>
            <person name="Hernandez J."/>
            <person name="Rabbinowitsch E."/>
            <person name="Steffen D."/>
            <person name="Sanders M."/>
            <person name="Ma J."/>
            <person name="Kohara Y."/>
            <person name="Sharp S."/>
            <person name="Simmonds M."/>
            <person name="Spiegler S."/>
            <person name="Tivey A."/>
            <person name="Sugano S."/>
            <person name="White B."/>
            <person name="Walker D."/>
            <person name="Woodward J."/>
            <person name="Winckler T."/>
            <person name="Tanaka Y."/>
            <person name="Shaulsky G."/>
            <person name="Schleicher M."/>
            <person name="Weinstock G."/>
            <person name="Rosenthal A."/>
            <person name="Cox E.C."/>
            <person name="Chisholm R.L."/>
            <person name="Gibbs R."/>
            <person name="Loomis W.F."/>
            <person name="Platzer M."/>
            <person name="Kay R.R."/>
            <person name="Williams J."/>
            <person name="Dear P.H."/>
            <person name="Noegel A.A."/>
            <person name="Barrell B."/>
            <person name="Kuspa A."/>
        </authorList>
    </citation>
    <scope>NUCLEOTIDE SEQUENCE [LARGE SCALE GENOMIC DNA]</scope>
    <source>
        <strain evidence="1 2">AX4</strain>
    </source>
</reference>
<proteinExistence type="predicted"/>
<dbReference type="HOGENOM" id="CLU_2488101_0_0_1"/>
<dbReference type="KEGG" id="ddi:DDB_G0284653"/>
<evidence type="ECO:0008006" key="3">
    <source>
        <dbReference type="Google" id="ProtNLM"/>
    </source>
</evidence>